<protein>
    <recommendedName>
        <fullName evidence="10">Imidazole glycerol phosphate synthase subunit HisH</fullName>
        <ecNumber evidence="10">4.3.2.10</ecNumber>
    </recommendedName>
    <alternativeName>
        <fullName evidence="10">IGP synthase glutaminase subunit</fullName>
        <ecNumber evidence="10">3.5.1.2</ecNumber>
    </alternativeName>
    <alternativeName>
        <fullName evidence="10">IGP synthase subunit HisH</fullName>
    </alternativeName>
    <alternativeName>
        <fullName evidence="10">ImGP synthase subunit HisH</fullName>
        <shortName evidence="10">IGPS subunit HisH</shortName>
    </alternativeName>
</protein>
<accession>A0A9D2Q3C2</accession>
<comment type="pathway">
    <text evidence="1 10">Amino-acid biosynthesis; L-histidine biosynthesis; L-histidine from 5-phospho-alpha-D-ribose 1-diphosphate: step 5/9.</text>
</comment>
<dbReference type="HAMAP" id="MF_00278">
    <property type="entry name" value="HisH"/>
    <property type="match status" value="1"/>
</dbReference>
<comment type="function">
    <text evidence="10">IGPS catalyzes the conversion of PRFAR and glutamine to IGP, AICAR and glutamate. The HisH subunit catalyzes the hydrolysis of glutamine to glutamate and ammonia as part of the synthesis of IGP and AICAR. The resulting ammonia molecule is channeled to the active site of HisF.</text>
</comment>
<reference evidence="13" key="2">
    <citation type="submission" date="2021-04" db="EMBL/GenBank/DDBJ databases">
        <authorList>
            <person name="Gilroy R."/>
        </authorList>
    </citation>
    <scope>NUCLEOTIDE SEQUENCE</scope>
    <source>
        <strain evidence="13">5933</strain>
    </source>
</reference>
<evidence type="ECO:0000256" key="4">
    <source>
        <dbReference type="ARBA" id="ARBA00022801"/>
    </source>
</evidence>
<dbReference type="EMBL" id="DWWA01000002">
    <property type="protein sequence ID" value="HJC71209.1"/>
    <property type="molecule type" value="Genomic_DNA"/>
</dbReference>
<dbReference type="InterPro" id="IPR029062">
    <property type="entry name" value="Class_I_gatase-like"/>
</dbReference>
<dbReference type="GO" id="GO:0016829">
    <property type="term" value="F:lyase activity"/>
    <property type="evidence" value="ECO:0007669"/>
    <property type="project" value="UniProtKB-KW"/>
</dbReference>
<dbReference type="EC" id="3.5.1.2" evidence="10"/>
<feature type="active site" description="Nucleophile" evidence="10 11">
    <location>
        <position position="82"/>
    </location>
</feature>
<evidence type="ECO:0000256" key="9">
    <source>
        <dbReference type="ARBA" id="ARBA00049534"/>
    </source>
</evidence>
<keyword evidence="4 10" id="KW-0378">Hydrolase</keyword>
<comment type="catalytic activity">
    <reaction evidence="9 10">
        <text>L-glutamine + H2O = L-glutamate + NH4(+)</text>
        <dbReference type="Rhea" id="RHEA:15889"/>
        <dbReference type="ChEBI" id="CHEBI:15377"/>
        <dbReference type="ChEBI" id="CHEBI:28938"/>
        <dbReference type="ChEBI" id="CHEBI:29985"/>
        <dbReference type="ChEBI" id="CHEBI:58359"/>
        <dbReference type="EC" id="3.5.1.2"/>
    </reaction>
</comment>
<dbReference type="PANTHER" id="PTHR42701:SF1">
    <property type="entry name" value="IMIDAZOLE GLYCEROL PHOSPHATE SYNTHASE SUBUNIT HISH"/>
    <property type="match status" value="1"/>
</dbReference>
<evidence type="ECO:0000256" key="3">
    <source>
        <dbReference type="ARBA" id="ARBA00022605"/>
    </source>
</evidence>
<keyword evidence="7 10" id="KW-0456">Lyase</keyword>
<dbReference type="CDD" id="cd01748">
    <property type="entry name" value="GATase1_IGP_Synthase"/>
    <property type="match status" value="1"/>
</dbReference>
<dbReference type="GO" id="GO:0004359">
    <property type="term" value="F:glutaminase activity"/>
    <property type="evidence" value="ECO:0007669"/>
    <property type="project" value="UniProtKB-EC"/>
</dbReference>
<dbReference type="NCBIfam" id="TIGR01855">
    <property type="entry name" value="IMP_synth_hisH"/>
    <property type="match status" value="1"/>
</dbReference>
<keyword evidence="5 10" id="KW-0315">Glutamine amidotransferase</keyword>
<dbReference type="GO" id="GO:0005737">
    <property type="term" value="C:cytoplasm"/>
    <property type="evidence" value="ECO:0007669"/>
    <property type="project" value="UniProtKB-SubCell"/>
</dbReference>
<dbReference type="PROSITE" id="PS51274">
    <property type="entry name" value="GATASE_COBBQ"/>
    <property type="match status" value="1"/>
</dbReference>
<dbReference type="InterPro" id="IPR010139">
    <property type="entry name" value="Imidazole-glycPsynth_HisH"/>
</dbReference>
<dbReference type="GO" id="GO:0000107">
    <property type="term" value="F:imidazoleglycerol-phosphate synthase activity"/>
    <property type="evidence" value="ECO:0007669"/>
    <property type="project" value="UniProtKB-UniRule"/>
</dbReference>
<comment type="catalytic activity">
    <reaction evidence="8 10">
        <text>5-[(5-phospho-1-deoxy-D-ribulos-1-ylimino)methylamino]-1-(5-phospho-beta-D-ribosyl)imidazole-4-carboxamide + L-glutamine = D-erythro-1-(imidazol-4-yl)glycerol 3-phosphate + 5-amino-1-(5-phospho-beta-D-ribosyl)imidazole-4-carboxamide + L-glutamate + H(+)</text>
        <dbReference type="Rhea" id="RHEA:24793"/>
        <dbReference type="ChEBI" id="CHEBI:15378"/>
        <dbReference type="ChEBI" id="CHEBI:29985"/>
        <dbReference type="ChEBI" id="CHEBI:58278"/>
        <dbReference type="ChEBI" id="CHEBI:58359"/>
        <dbReference type="ChEBI" id="CHEBI:58475"/>
        <dbReference type="ChEBI" id="CHEBI:58525"/>
        <dbReference type="EC" id="4.3.2.10"/>
    </reaction>
</comment>
<evidence type="ECO:0000256" key="1">
    <source>
        <dbReference type="ARBA" id="ARBA00005091"/>
    </source>
</evidence>
<evidence type="ECO:0000256" key="8">
    <source>
        <dbReference type="ARBA" id="ARBA00047838"/>
    </source>
</evidence>
<keyword evidence="10" id="KW-0963">Cytoplasm</keyword>
<evidence type="ECO:0000256" key="10">
    <source>
        <dbReference type="HAMAP-Rule" id="MF_00278"/>
    </source>
</evidence>
<feature type="active site" evidence="10 11">
    <location>
        <position position="199"/>
    </location>
</feature>
<evidence type="ECO:0000256" key="5">
    <source>
        <dbReference type="ARBA" id="ARBA00022962"/>
    </source>
</evidence>
<feature type="active site" evidence="10 11">
    <location>
        <position position="197"/>
    </location>
</feature>
<feature type="domain" description="Glutamine amidotransferase" evidence="12">
    <location>
        <begin position="7"/>
        <end position="202"/>
    </location>
</feature>
<keyword evidence="6 10" id="KW-0368">Histidine biosynthesis</keyword>
<evidence type="ECO:0000256" key="6">
    <source>
        <dbReference type="ARBA" id="ARBA00023102"/>
    </source>
</evidence>
<evidence type="ECO:0000256" key="7">
    <source>
        <dbReference type="ARBA" id="ARBA00023239"/>
    </source>
</evidence>
<name>A0A9D2Q3C2_9FIRM</name>
<sequence length="216" mass="23355">MKAQVTIIDYGRSNLLSVQRALEHCGATVVYAHNEKEVLQADALVLPGVGAFDDGMRLLRESGMAQAICEKAQKGTPLFGICLGLQMLFEHSAEGGKEDGLGLLEGTVVPLSKYAADGAPVHVPSIGWRALNVQKTASPEWFVQATQSTPATPEYYFVHSYHAKPKHKADIAAYYTYGGLEICAAVAKENLFATQFHPEKSGAAGLWLLQKFCDSL</sequence>
<comment type="caution">
    <text evidence="13">The sequence shown here is derived from an EMBL/GenBank/DDBJ whole genome shotgun (WGS) entry which is preliminary data.</text>
</comment>
<dbReference type="PIRSF" id="PIRSF000495">
    <property type="entry name" value="Amidotransf_hisH"/>
    <property type="match status" value="1"/>
</dbReference>
<dbReference type="GO" id="GO:0000105">
    <property type="term" value="P:L-histidine biosynthetic process"/>
    <property type="evidence" value="ECO:0007669"/>
    <property type="project" value="UniProtKB-UniRule"/>
</dbReference>
<evidence type="ECO:0000256" key="2">
    <source>
        <dbReference type="ARBA" id="ARBA00011152"/>
    </source>
</evidence>
<dbReference type="PROSITE" id="PS51273">
    <property type="entry name" value="GATASE_TYPE_1"/>
    <property type="match status" value="1"/>
</dbReference>
<dbReference type="SUPFAM" id="SSF52317">
    <property type="entry name" value="Class I glutamine amidotransferase-like"/>
    <property type="match status" value="1"/>
</dbReference>
<dbReference type="InterPro" id="IPR017926">
    <property type="entry name" value="GATASE"/>
</dbReference>
<dbReference type="AlphaFoldDB" id="A0A9D2Q3C2"/>
<dbReference type="Pfam" id="PF00117">
    <property type="entry name" value="GATase"/>
    <property type="match status" value="1"/>
</dbReference>
<keyword evidence="3 10" id="KW-0028">Amino-acid biosynthesis</keyword>
<dbReference type="EC" id="4.3.2.10" evidence="10"/>
<organism evidence="13 14">
    <name type="scientific">Candidatus Ruthenibacterium merdavium</name>
    <dbReference type="NCBI Taxonomy" id="2838752"/>
    <lineage>
        <taxon>Bacteria</taxon>
        <taxon>Bacillati</taxon>
        <taxon>Bacillota</taxon>
        <taxon>Clostridia</taxon>
        <taxon>Eubacteriales</taxon>
        <taxon>Oscillospiraceae</taxon>
        <taxon>Ruthenibacterium</taxon>
    </lineage>
</organism>
<dbReference type="Gene3D" id="3.40.50.880">
    <property type="match status" value="1"/>
</dbReference>
<comment type="subcellular location">
    <subcellularLocation>
        <location evidence="10">Cytoplasm</location>
    </subcellularLocation>
</comment>
<comment type="subunit">
    <text evidence="2 10">Heterodimer of HisH and HisF.</text>
</comment>
<dbReference type="PANTHER" id="PTHR42701">
    <property type="entry name" value="IMIDAZOLE GLYCEROL PHOSPHATE SYNTHASE SUBUNIT HISH"/>
    <property type="match status" value="1"/>
</dbReference>
<evidence type="ECO:0000313" key="13">
    <source>
        <dbReference type="EMBL" id="HJC71209.1"/>
    </source>
</evidence>
<evidence type="ECO:0000256" key="11">
    <source>
        <dbReference type="PIRSR" id="PIRSR000495-1"/>
    </source>
</evidence>
<evidence type="ECO:0000313" key="14">
    <source>
        <dbReference type="Proteomes" id="UP000823918"/>
    </source>
</evidence>
<evidence type="ECO:0000259" key="12">
    <source>
        <dbReference type="Pfam" id="PF00117"/>
    </source>
</evidence>
<reference evidence="13" key="1">
    <citation type="journal article" date="2021" name="PeerJ">
        <title>Extensive microbial diversity within the chicken gut microbiome revealed by metagenomics and culture.</title>
        <authorList>
            <person name="Gilroy R."/>
            <person name="Ravi A."/>
            <person name="Getino M."/>
            <person name="Pursley I."/>
            <person name="Horton D.L."/>
            <person name="Alikhan N.F."/>
            <person name="Baker D."/>
            <person name="Gharbi K."/>
            <person name="Hall N."/>
            <person name="Watson M."/>
            <person name="Adriaenssens E.M."/>
            <person name="Foster-Nyarko E."/>
            <person name="Jarju S."/>
            <person name="Secka A."/>
            <person name="Antonio M."/>
            <person name="Oren A."/>
            <person name="Chaudhuri R.R."/>
            <person name="La Ragione R."/>
            <person name="Hildebrand F."/>
            <person name="Pallen M.J."/>
        </authorList>
    </citation>
    <scope>NUCLEOTIDE SEQUENCE</scope>
    <source>
        <strain evidence="13">5933</strain>
    </source>
</reference>
<gene>
    <name evidence="10 13" type="primary">hisH</name>
    <name evidence="13" type="ORF">H9698_00220</name>
</gene>
<dbReference type="Proteomes" id="UP000823918">
    <property type="component" value="Unassembled WGS sequence"/>
</dbReference>
<proteinExistence type="inferred from homology"/>